<feature type="signal peptide" evidence="2">
    <location>
        <begin position="1"/>
        <end position="26"/>
    </location>
</feature>
<feature type="chain" id="PRO_5001839203" evidence="2">
    <location>
        <begin position="27"/>
        <end position="622"/>
    </location>
</feature>
<keyword evidence="1" id="KW-0812">Transmembrane</keyword>
<dbReference type="RefSeq" id="XP_010704018.1">
    <property type="nucleotide sequence ID" value="XM_010705716.1"/>
</dbReference>
<sequence length="622" mass="69065">MFRMKSLTLLMAIGAALVLCPALSLAAENVKRLYSACGVTEHSISASAQSASTLYNFSARTQSLTLNCLAYEVVSVKSDQTDKDYCLIAHQTDYVYSLALQAVYTTDNGTAVTRNFSIRDMTGGSLTELTARMPARSQFSIVFTNLATDTRCNLQVRAFLSYEVADTGSLGYNIPTVVAVEPRTVYSNHAGRSVLVLSHGDGRMPESTEIVSLVDLSRGTCEQQDGDVLYMDYYTTLPATVHLDGNRTHFSARGTTFREPNTYRVCYRANNSDVATQIAVITVYAGNPAYYDIVDGLTEKGEVLVGVKTTIKFYGYDLDTRKNGDEAKFVNFAEECDEGSPAGGVVLEDDLKPEDNHGPNTTYSLWRWTMTEGGSYKVCYKRKAANVWTEVPFIEDVTIADKPEGPIPEEHIPKPTDPSMHTECPMATQTAEHPWPKFKSVEIVLMAERLPNNFLSTLSNLLCLKRSMFTLAHLKHNSEGKQVVFLVLNCEENENATARECSSIERLNYFVSMSRKQLENHGIASVHGSTHMLAFDDNKSSKMLGLIVLCLSILAAASMVVFAVGRYLERRHHFVQFGLDDDEIDDMYDFNAAPTSAMRNQYNMVAQTEPTRIHNALIEIED</sequence>
<dbReference type="EMBL" id="CP009376">
    <property type="protein sequence ID" value="AIN95696.1"/>
    <property type="molecule type" value="Genomic_DNA"/>
</dbReference>
<dbReference type="AlphaFoldDB" id="A0A088S2L9"/>
<dbReference type="KEGG" id="lpan:LPMP_070100"/>
<dbReference type="eggNOG" id="ENOG502RX9R">
    <property type="taxonomic scope" value="Eukaryota"/>
</dbReference>
<evidence type="ECO:0000313" key="3">
    <source>
        <dbReference type="EMBL" id="AIN95696.1"/>
    </source>
</evidence>
<proteinExistence type="predicted"/>
<dbReference type="Proteomes" id="UP000063063">
    <property type="component" value="Chromosome 7"/>
</dbReference>
<evidence type="ECO:0000256" key="2">
    <source>
        <dbReference type="SAM" id="SignalP"/>
    </source>
</evidence>
<keyword evidence="1" id="KW-0472">Membrane</keyword>
<evidence type="ECO:0000256" key="1">
    <source>
        <dbReference type="SAM" id="Phobius"/>
    </source>
</evidence>
<evidence type="ECO:0000313" key="4">
    <source>
        <dbReference type="Proteomes" id="UP000063063"/>
    </source>
</evidence>
<keyword evidence="2" id="KW-0732">Signal</keyword>
<dbReference type="OrthoDB" id="270523at2759"/>
<organism evidence="3 4">
    <name type="scientific">Leishmania panamensis</name>
    <dbReference type="NCBI Taxonomy" id="5679"/>
    <lineage>
        <taxon>Eukaryota</taxon>
        <taxon>Discoba</taxon>
        <taxon>Euglenozoa</taxon>
        <taxon>Kinetoplastea</taxon>
        <taxon>Metakinetoplastina</taxon>
        <taxon>Trypanosomatida</taxon>
        <taxon>Trypanosomatidae</taxon>
        <taxon>Leishmaniinae</taxon>
        <taxon>Leishmania</taxon>
        <taxon>Leishmania guyanensis species complex</taxon>
    </lineage>
</organism>
<feature type="transmembrane region" description="Helical" evidence="1">
    <location>
        <begin position="543"/>
        <end position="564"/>
    </location>
</feature>
<dbReference type="VEuPathDB" id="TriTrypDB:LPAL13_070005800"/>
<accession>A0A088S2L9</accession>
<dbReference type="VEuPathDB" id="TriTrypDB:LPMP_070100"/>
<dbReference type="GeneID" id="22572345"/>
<protein>
    <submittedName>
        <fullName evidence="3">Golgi/lysosome glycoprotein, putative</fullName>
    </submittedName>
</protein>
<name>A0A088S2L9_LEIPA</name>
<keyword evidence="1" id="KW-1133">Transmembrane helix</keyword>
<reference evidence="3 4" key="1">
    <citation type="journal article" date="2015" name="Sci. Rep.">
        <title>The genome of Leishmania panamensis: insights into genomics of the L. (Viannia) subgenus.</title>
        <authorList>
            <person name="Llanes A."/>
            <person name="Restrepo C.M."/>
            <person name="Vecchio G.D."/>
            <person name="Anguizola F.J."/>
            <person name="Lleonart R."/>
        </authorList>
    </citation>
    <scope>NUCLEOTIDE SEQUENCE [LARGE SCALE GENOMIC DNA]</scope>
    <source>
        <strain evidence="3 4">MHOM/PA/94/PSC-1</strain>
    </source>
</reference>
<gene>
    <name evidence="3" type="ORF">LPMP_070100</name>
</gene>
<keyword evidence="4" id="KW-1185">Reference proteome</keyword>